<evidence type="ECO:0000256" key="4">
    <source>
        <dbReference type="ARBA" id="ARBA00022827"/>
    </source>
</evidence>
<dbReference type="InterPro" id="IPR046373">
    <property type="entry name" value="Acyl-CoA_Oxase/DH_mid-dom_sf"/>
</dbReference>
<organism evidence="8 9">
    <name type="scientific">Streptomyces polychromogenes</name>
    <dbReference type="NCBI Taxonomy" id="67342"/>
    <lineage>
        <taxon>Bacteria</taxon>
        <taxon>Bacillati</taxon>
        <taxon>Actinomycetota</taxon>
        <taxon>Actinomycetes</taxon>
        <taxon>Kitasatosporales</taxon>
        <taxon>Streptomycetaceae</taxon>
        <taxon>Streptomyces</taxon>
    </lineage>
</organism>
<feature type="domain" description="Acyl-CoA oxidase C-alpha1" evidence="7">
    <location>
        <begin position="283"/>
        <end position="410"/>
    </location>
</feature>
<dbReference type="PANTHER" id="PTHR10909:SF382">
    <property type="entry name" value="ACYL-COENZYME A OXIDASE"/>
    <property type="match status" value="1"/>
</dbReference>
<evidence type="ECO:0000259" key="6">
    <source>
        <dbReference type="Pfam" id="PF01756"/>
    </source>
</evidence>
<comment type="cofactor">
    <cofactor evidence="1">
        <name>FAD</name>
        <dbReference type="ChEBI" id="CHEBI:57692"/>
    </cofactor>
</comment>
<dbReference type="SUPFAM" id="SSF56645">
    <property type="entry name" value="Acyl-CoA dehydrogenase NM domain-like"/>
    <property type="match status" value="1"/>
</dbReference>
<dbReference type="InterPro" id="IPR055060">
    <property type="entry name" value="ACOX_C_alpha1"/>
</dbReference>
<evidence type="ECO:0000313" key="9">
    <source>
        <dbReference type="Proteomes" id="UP001501867"/>
    </source>
</evidence>
<evidence type="ECO:0000256" key="2">
    <source>
        <dbReference type="ARBA" id="ARBA00006288"/>
    </source>
</evidence>
<dbReference type="Gene3D" id="2.40.110.10">
    <property type="entry name" value="Butyryl-CoA Dehydrogenase, subunit A, domain 2"/>
    <property type="match status" value="1"/>
</dbReference>
<comment type="caution">
    <text evidence="8">The sequence shown here is derived from an EMBL/GenBank/DDBJ whole genome shotgun (WGS) entry which is preliminary data.</text>
</comment>
<gene>
    <name evidence="8" type="ORF">GCM10010302_63160</name>
</gene>
<evidence type="ECO:0000259" key="7">
    <source>
        <dbReference type="Pfam" id="PF22924"/>
    </source>
</evidence>
<dbReference type="InterPro" id="IPR009100">
    <property type="entry name" value="AcylCoA_DH/oxidase_NM_dom_sf"/>
</dbReference>
<keyword evidence="9" id="KW-1185">Reference proteome</keyword>
<dbReference type="SUPFAM" id="SSF47203">
    <property type="entry name" value="Acyl-CoA dehydrogenase C-terminal domain-like"/>
    <property type="match status" value="2"/>
</dbReference>
<dbReference type="InterPro" id="IPR002655">
    <property type="entry name" value="Acyl-CoA_oxidase_C"/>
</dbReference>
<dbReference type="Pfam" id="PF22924">
    <property type="entry name" value="ACOX_C_alpha1"/>
    <property type="match status" value="1"/>
</dbReference>
<keyword evidence="5" id="KW-0560">Oxidoreductase</keyword>
<dbReference type="EMBL" id="BAAABV010000024">
    <property type="protein sequence ID" value="GAA0315307.1"/>
    <property type="molecule type" value="Genomic_DNA"/>
</dbReference>
<evidence type="ECO:0000256" key="1">
    <source>
        <dbReference type="ARBA" id="ARBA00001974"/>
    </source>
</evidence>
<reference evidence="8 9" key="1">
    <citation type="journal article" date="2019" name="Int. J. Syst. Evol. Microbiol.">
        <title>The Global Catalogue of Microorganisms (GCM) 10K type strain sequencing project: providing services to taxonomists for standard genome sequencing and annotation.</title>
        <authorList>
            <consortium name="The Broad Institute Genomics Platform"/>
            <consortium name="The Broad Institute Genome Sequencing Center for Infectious Disease"/>
            <person name="Wu L."/>
            <person name="Ma J."/>
        </authorList>
    </citation>
    <scope>NUCLEOTIDE SEQUENCE [LARGE SCALE GENOMIC DNA]</scope>
    <source>
        <strain evidence="8 9">JCM 4505</strain>
    </source>
</reference>
<dbReference type="Pfam" id="PF01756">
    <property type="entry name" value="ACOX"/>
    <property type="match status" value="1"/>
</dbReference>
<protein>
    <submittedName>
        <fullName evidence="8">Acyl-CoA dehydrogenase</fullName>
    </submittedName>
</protein>
<sequence>MRSIFASLIHKPAYEEHAKHLEKVFADPLFDRPTGIDDPARCALTYRRLKHINDNLGLSAPLLEDRERLFTLVEWAALADPSLFYGVFLHYCTTMGAIQDFGRGRDDLDDLIGAMVSMDTIGSLMMTEVGRGNSNANIRTQAVYDAERQEFVLRTPDAAAVKFPPGVSSPFPRTAVVSARLMAGGHDRGLFFFVVPIRDADGRPCDGVRIAPQRPTAILPLDCALVSFDDVRVPFRHWLRDGAALTADGEFTDPAGDALTRTRRLLSVIRHAWEAAVVGLSAVSRASAAVAVRHAHHRRTSGRHAADVPVITYRNQQRPLFGALAAAYVTGIVAATVAGPEQPVAGARTIRTTSLLKVTVDRLAERVTVRSRQAAGALGFFADNRYLDYQGLAHSFNTAAADNQMMLLDGALTLAAGVEYEPPAHAAPTRAERDAFTPGVWTALAATRERLLHQELTTALRTATEAGRSTLDMWNENNALAEALSEAHAFSLVLDTVCTALESVADPAAKAALTDLLALYAAEEIAAHDGWYLAHGLLDADEVRSFPHRVNELCERIAPNALELAEGLDVPYEVVGAPIAEADYVHALTAHTAVAYPDPQA</sequence>
<keyword evidence="3" id="KW-0285">Flavoprotein</keyword>
<dbReference type="Proteomes" id="UP001501867">
    <property type="component" value="Unassembled WGS sequence"/>
</dbReference>
<evidence type="ECO:0000256" key="5">
    <source>
        <dbReference type="ARBA" id="ARBA00023002"/>
    </source>
</evidence>
<feature type="domain" description="Acyl-CoA oxidase C-terminal" evidence="6">
    <location>
        <begin position="451"/>
        <end position="583"/>
    </location>
</feature>
<dbReference type="InterPro" id="IPR012258">
    <property type="entry name" value="Acyl-CoA_oxidase"/>
</dbReference>
<accession>A0ABN0VRY2</accession>
<dbReference type="InterPro" id="IPR036250">
    <property type="entry name" value="AcylCo_DH-like_C"/>
</dbReference>
<evidence type="ECO:0000313" key="8">
    <source>
        <dbReference type="EMBL" id="GAA0315307.1"/>
    </source>
</evidence>
<dbReference type="RefSeq" id="WP_344166693.1">
    <property type="nucleotide sequence ID" value="NZ_BAAABV010000024.1"/>
</dbReference>
<name>A0ABN0VRY2_9ACTN</name>
<dbReference type="PANTHER" id="PTHR10909">
    <property type="entry name" value="ELECTRON TRANSPORT OXIDOREDUCTASE"/>
    <property type="match status" value="1"/>
</dbReference>
<proteinExistence type="inferred from homology"/>
<comment type="similarity">
    <text evidence="2">Belongs to the acyl-CoA oxidase family.</text>
</comment>
<keyword evidence="4" id="KW-0274">FAD</keyword>
<evidence type="ECO:0000256" key="3">
    <source>
        <dbReference type="ARBA" id="ARBA00022630"/>
    </source>
</evidence>
<dbReference type="Gene3D" id="1.20.140.10">
    <property type="entry name" value="Butyryl-CoA Dehydrogenase, subunit A, domain 3"/>
    <property type="match status" value="2"/>
</dbReference>